<organism evidence="3 4">
    <name type="scientific">Kolteria novifilia</name>
    <dbReference type="NCBI Taxonomy" id="2527975"/>
    <lineage>
        <taxon>Bacteria</taxon>
        <taxon>Pseudomonadati</taxon>
        <taxon>Planctomycetota</taxon>
        <taxon>Planctomycetia</taxon>
        <taxon>Kolteriales</taxon>
        <taxon>Kolteriaceae</taxon>
        <taxon>Kolteria</taxon>
    </lineage>
</organism>
<name>A0A518BD71_9BACT</name>
<accession>A0A518BD71</accession>
<dbReference type="InterPro" id="IPR049288">
    <property type="entry name" value="DUF447_C"/>
</dbReference>
<dbReference type="Gene3D" id="2.30.110.10">
    <property type="entry name" value="Electron Transport, Fmn-binding Protein, Chain A"/>
    <property type="match status" value="1"/>
</dbReference>
<feature type="domain" description="DUF447" evidence="1">
    <location>
        <begin position="4"/>
        <end position="122"/>
    </location>
</feature>
<gene>
    <name evidence="3" type="ORF">Pan216_58130</name>
</gene>
<reference evidence="3 4" key="1">
    <citation type="submission" date="2019-02" db="EMBL/GenBank/DDBJ databases">
        <title>Deep-cultivation of Planctomycetes and their phenomic and genomic characterization uncovers novel biology.</title>
        <authorList>
            <person name="Wiegand S."/>
            <person name="Jogler M."/>
            <person name="Boedeker C."/>
            <person name="Pinto D."/>
            <person name="Vollmers J."/>
            <person name="Rivas-Marin E."/>
            <person name="Kohn T."/>
            <person name="Peeters S.H."/>
            <person name="Heuer A."/>
            <person name="Rast P."/>
            <person name="Oberbeckmann S."/>
            <person name="Bunk B."/>
            <person name="Jeske O."/>
            <person name="Meyerdierks A."/>
            <person name="Storesund J.E."/>
            <person name="Kallscheuer N."/>
            <person name="Luecker S."/>
            <person name="Lage O.M."/>
            <person name="Pohl T."/>
            <person name="Merkel B.J."/>
            <person name="Hornburger P."/>
            <person name="Mueller R.-W."/>
            <person name="Bruemmer F."/>
            <person name="Labrenz M."/>
            <person name="Spormann A.M."/>
            <person name="Op den Camp H."/>
            <person name="Overmann J."/>
            <person name="Amann R."/>
            <person name="Jetten M.S.M."/>
            <person name="Mascher T."/>
            <person name="Medema M.H."/>
            <person name="Devos D.P."/>
            <person name="Kaster A.-K."/>
            <person name="Ovreas L."/>
            <person name="Rohde M."/>
            <person name="Galperin M.Y."/>
            <person name="Jogler C."/>
        </authorList>
    </citation>
    <scope>NUCLEOTIDE SEQUENCE [LARGE SCALE GENOMIC DNA]</scope>
    <source>
        <strain evidence="3 4">Pan216</strain>
    </source>
</reference>
<dbReference type="SUPFAM" id="SSF50475">
    <property type="entry name" value="FMN-binding split barrel"/>
    <property type="match status" value="1"/>
</dbReference>
<evidence type="ECO:0000259" key="2">
    <source>
        <dbReference type="Pfam" id="PF20766"/>
    </source>
</evidence>
<evidence type="ECO:0000313" key="3">
    <source>
        <dbReference type="EMBL" id="QDU64919.1"/>
    </source>
</evidence>
<dbReference type="EMBL" id="CP036279">
    <property type="protein sequence ID" value="QDU64919.1"/>
    <property type="molecule type" value="Genomic_DNA"/>
</dbReference>
<proteinExistence type="predicted"/>
<protein>
    <recommendedName>
        <fullName evidence="5">DUF447 family protein</fullName>
    </recommendedName>
</protein>
<evidence type="ECO:0000313" key="4">
    <source>
        <dbReference type="Proteomes" id="UP000317093"/>
    </source>
</evidence>
<evidence type="ECO:0000259" key="1">
    <source>
        <dbReference type="Pfam" id="PF04289"/>
    </source>
</evidence>
<keyword evidence="4" id="KW-1185">Reference proteome</keyword>
<dbReference type="Pfam" id="PF20766">
    <property type="entry name" value="DUF447_C"/>
    <property type="match status" value="1"/>
</dbReference>
<dbReference type="InterPro" id="IPR007386">
    <property type="entry name" value="DUF447_N"/>
</dbReference>
<dbReference type="Pfam" id="PF04289">
    <property type="entry name" value="DUF447_N"/>
    <property type="match status" value="1"/>
</dbReference>
<dbReference type="InterPro" id="IPR012349">
    <property type="entry name" value="Split_barrel_FMN-bd"/>
</dbReference>
<dbReference type="RefSeq" id="WP_145263463.1">
    <property type="nucleotide sequence ID" value="NZ_CP036279.1"/>
</dbReference>
<dbReference type="Gene3D" id="1.20.58.290">
    <property type="entry name" value="Hypothetical membrane protein ta0354_69_121"/>
    <property type="match status" value="1"/>
</dbReference>
<dbReference type="OrthoDB" id="2112021at2"/>
<dbReference type="AlphaFoldDB" id="A0A518BD71"/>
<dbReference type="KEGG" id="knv:Pan216_58130"/>
<dbReference type="Proteomes" id="UP000317093">
    <property type="component" value="Chromosome"/>
</dbReference>
<evidence type="ECO:0008006" key="5">
    <source>
        <dbReference type="Google" id="ProtNLM"/>
    </source>
</evidence>
<feature type="domain" description="DUF447" evidence="2">
    <location>
        <begin position="130"/>
        <end position="180"/>
    </location>
</feature>
<sequence length="197" mass="22257">MILEGIVTTMSAEGEVNIAPMGPSVEESSAGDWERFVLRPFKGSRTYRNLEATREGVLHVSDDALLFAQAIIGNPDVPLAASTSVKIPHLANCCRYYEFTVDRWDQSGERSRLEARVVHRQRVRDFFGFHRARHAVIEAAILASRVHILPWDEIATQFEHLRILVEKTGGPREHEAFDLLAHHVHAINDSRTEQVTP</sequence>